<evidence type="ECO:0000256" key="1">
    <source>
        <dbReference type="ARBA" id="ARBA00001911"/>
    </source>
</evidence>
<feature type="compositionally biased region" description="Basic and acidic residues" evidence="13">
    <location>
        <begin position="310"/>
        <end position="320"/>
    </location>
</feature>
<sequence>MLDNSIRDGSLSRFRRAVVTGGGGFVGSYVAEQLLDSGLDVICVDNFSTGHPSYIEHLRDRPGFTLLEADVTEEFEAPEGIDLVLHLASPASIPEFARLPIETMLVGSAGTYHTLRLAHRHGARYVLASTSEIYGDPQQHPQSEQYWGNVNPIGARSVYDEAKRYAEAMTVAYGSKFGVSVGIARIFNSYGPRMRPDGRVISGFVAQAVAGLPLRIHGDGAQTRSPCFVEDTARGILAIAASDYQRPINIGNTEEVTIHDLALMIRKVAGSSSPIEYVAADEDDPRQRCPDITLAKQELGWEPQVPLAEGLRRTVDDAVQARRSTNPGVSTGEQEREEG</sequence>
<dbReference type="GO" id="GO:0048040">
    <property type="term" value="F:UDP-glucuronate decarboxylase activity"/>
    <property type="evidence" value="ECO:0007669"/>
    <property type="project" value="TreeGrafter"/>
</dbReference>
<evidence type="ECO:0000256" key="3">
    <source>
        <dbReference type="ARBA" id="ARBA00022692"/>
    </source>
</evidence>
<keyword evidence="11 15" id="KW-0456">Lyase</keyword>
<dbReference type="AlphaFoldDB" id="A0A7W7WMH5"/>
<evidence type="ECO:0000256" key="9">
    <source>
        <dbReference type="ARBA" id="ARBA00023136"/>
    </source>
</evidence>
<evidence type="ECO:0000256" key="4">
    <source>
        <dbReference type="ARBA" id="ARBA00022793"/>
    </source>
</evidence>
<evidence type="ECO:0000256" key="2">
    <source>
        <dbReference type="ARBA" id="ARBA00004323"/>
    </source>
</evidence>
<dbReference type="GO" id="GO:0042732">
    <property type="term" value="P:D-xylose metabolic process"/>
    <property type="evidence" value="ECO:0007669"/>
    <property type="project" value="InterPro"/>
</dbReference>
<evidence type="ECO:0000256" key="10">
    <source>
        <dbReference type="ARBA" id="ARBA00023180"/>
    </source>
</evidence>
<dbReference type="SUPFAM" id="SSF51735">
    <property type="entry name" value="NAD(P)-binding Rossmann-fold domains"/>
    <property type="match status" value="1"/>
</dbReference>
<evidence type="ECO:0000256" key="13">
    <source>
        <dbReference type="SAM" id="MobiDB-lite"/>
    </source>
</evidence>
<reference evidence="15 16" key="1">
    <citation type="submission" date="2020-08" db="EMBL/GenBank/DDBJ databases">
        <title>Sequencing the genomes of 1000 actinobacteria strains.</title>
        <authorList>
            <person name="Klenk H.-P."/>
        </authorList>
    </citation>
    <scope>NUCLEOTIDE SEQUENCE [LARGE SCALE GENOMIC DNA]</scope>
    <source>
        <strain evidence="15 16">DSM 45886</strain>
    </source>
</reference>
<dbReference type="GO" id="GO:0008460">
    <property type="term" value="F:dTDP-glucose 4,6-dehydratase activity"/>
    <property type="evidence" value="ECO:0007669"/>
    <property type="project" value="UniProtKB-EC"/>
</dbReference>
<evidence type="ECO:0000313" key="15">
    <source>
        <dbReference type="EMBL" id="MBB4957166.1"/>
    </source>
</evidence>
<keyword evidence="7" id="KW-0520">NAD</keyword>
<dbReference type="Pfam" id="PF01370">
    <property type="entry name" value="Epimerase"/>
    <property type="match status" value="1"/>
</dbReference>
<keyword evidence="3" id="KW-0812">Transmembrane</keyword>
<dbReference type="UniPathway" id="UPA00796">
    <property type="reaction ID" value="UER00771"/>
</dbReference>
<keyword evidence="8" id="KW-0333">Golgi apparatus</keyword>
<evidence type="ECO:0000256" key="5">
    <source>
        <dbReference type="ARBA" id="ARBA00022968"/>
    </source>
</evidence>
<keyword evidence="10" id="KW-0325">Glycoprotein</keyword>
<keyword evidence="4" id="KW-0210">Decarboxylase</keyword>
<dbReference type="EC" id="4.2.1.46" evidence="15"/>
<feature type="region of interest" description="Disordered" evidence="13">
    <location>
        <begin position="305"/>
        <end position="339"/>
    </location>
</feature>
<dbReference type="Proteomes" id="UP000578819">
    <property type="component" value="Unassembled WGS sequence"/>
</dbReference>
<dbReference type="InterPro" id="IPR036291">
    <property type="entry name" value="NAD(P)-bd_dom_sf"/>
</dbReference>
<keyword evidence="6" id="KW-1133">Transmembrane helix</keyword>
<keyword evidence="16" id="KW-1185">Reference proteome</keyword>
<dbReference type="PANTHER" id="PTHR43078">
    <property type="entry name" value="UDP-GLUCURONIC ACID DECARBOXYLASE-RELATED"/>
    <property type="match status" value="1"/>
</dbReference>
<name>A0A7W7WMH5_9ACTN</name>
<evidence type="ECO:0000256" key="6">
    <source>
        <dbReference type="ARBA" id="ARBA00022989"/>
    </source>
</evidence>
<comment type="cofactor">
    <cofactor evidence="1">
        <name>NAD(+)</name>
        <dbReference type="ChEBI" id="CHEBI:57540"/>
    </cofactor>
</comment>
<dbReference type="EMBL" id="JACHJW010000001">
    <property type="protein sequence ID" value="MBB4957166.1"/>
    <property type="molecule type" value="Genomic_DNA"/>
</dbReference>
<evidence type="ECO:0000259" key="14">
    <source>
        <dbReference type="Pfam" id="PF01370"/>
    </source>
</evidence>
<evidence type="ECO:0000256" key="11">
    <source>
        <dbReference type="ARBA" id="ARBA00023239"/>
    </source>
</evidence>
<evidence type="ECO:0000256" key="8">
    <source>
        <dbReference type="ARBA" id="ARBA00023034"/>
    </source>
</evidence>
<comment type="subcellular location">
    <subcellularLocation>
        <location evidence="2">Golgi apparatus membrane</location>
        <topology evidence="2">Single-pass type II membrane protein</topology>
    </subcellularLocation>
    <subcellularLocation>
        <location evidence="12">Golgi apparatus</location>
        <location evidence="12">Golgi stack membrane</location>
    </subcellularLocation>
</comment>
<feature type="domain" description="NAD-dependent epimerase/dehydratase" evidence="14">
    <location>
        <begin position="18"/>
        <end position="251"/>
    </location>
</feature>
<accession>A0A7W7WMH5</accession>
<dbReference type="GO" id="GO:0070403">
    <property type="term" value="F:NAD+ binding"/>
    <property type="evidence" value="ECO:0007669"/>
    <property type="project" value="InterPro"/>
</dbReference>
<evidence type="ECO:0000256" key="12">
    <source>
        <dbReference type="ARBA" id="ARBA00037859"/>
    </source>
</evidence>
<dbReference type="InterPro" id="IPR044516">
    <property type="entry name" value="UXS-like"/>
</dbReference>
<dbReference type="InterPro" id="IPR001509">
    <property type="entry name" value="Epimerase_deHydtase"/>
</dbReference>
<dbReference type="Gene3D" id="3.40.50.720">
    <property type="entry name" value="NAD(P)-binding Rossmann-like Domain"/>
    <property type="match status" value="1"/>
</dbReference>
<organism evidence="15 16">
    <name type="scientific">Micromonospora polyrhachis</name>
    <dbReference type="NCBI Taxonomy" id="1282883"/>
    <lineage>
        <taxon>Bacteria</taxon>
        <taxon>Bacillati</taxon>
        <taxon>Actinomycetota</taxon>
        <taxon>Actinomycetes</taxon>
        <taxon>Micromonosporales</taxon>
        <taxon>Micromonosporaceae</taxon>
        <taxon>Micromonospora</taxon>
    </lineage>
</organism>
<dbReference type="GO" id="GO:0033320">
    <property type="term" value="P:UDP-D-xylose biosynthetic process"/>
    <property type="evidence" value="ECO:0007669"/>
    <property type="project" value="UniProtKB-UniPathway"/>
</dbReference>
<dbReference type="FunFam" id="3.40.50.720:FF:000065">
    <property type="entry name" value="UDP-glucuronic acid decarboxylase 1"/>
    <property type="match status" value="1"/>
</dbReference>
<dbReference type="PANTHER" id="PTHR43078:SF6">
    <property type="entry name" value="UDP-GLUCURONIC ACID DECARBOXYLASE 1"/>
    <property type="match status" value="1"/>
</dbReference>
<feature type="compositionally biased region" description="Polar residues" evidence="13">
    <location>
        <begin position="322"/>
        <end position="332"/>
    </location>
</feature>
<proteinExistence type="predicted"/>
<keyword evidence="5" id="KW-0735">Signal-anchor</keyword>
<evidence type="ECO:0000256" key="7">
    <source>
        <dbReference type="ARBA" id="ARBA00023027"/>
    </source>
</evidence>
<gene>
    <name evidence="15" type="ORF">FHR38_000899</name>
</gene>
<evidence type="ECO:0000313" key="16">
    <source>
        <dbReference type="Proteomes" id="UP000578819"/>
    </source>
</evidence>
<comment type="caution">
    <text evidence="15">The sequence shown here is derived from an EMBL/GenBank/DDBJ whole genome shotgun (WGS) entry which is preliminary data.</text>
</comment>
<dbReference type="GO" id="GO:0005737">
    <property type="term" value="C:cytoplasm"/>
    <property type="evidence" value="ECO:0007669"/>
    <property type="project" value="TreeGrafter"/>
</dbReference>
<protein>
    <submittedName>
        <fullName evidence="15">dTDP-glucose 4,6-dehydratase</fullName>
        <ecNumber evidence="15">4.2.1.46</ecNumber>
    </submittedName>
</protein>
<keyword evidence="9" id="KW-0472">Membrane</keyword>